<dbReference type="EMBL" id="CP020921">
    <property type="protein sequence ID" value="AWB09429.1"/>
    <property type="molecule type" value="Genomic_DNA"/>
</dbReference>
<accession>A0A2R4VY08</accession>
<dbReference type="OrthoDB" id="7159040at2"/>
<keyword evidence="2" id="KW-1185">Reference proteome</keyword>
<name>A0A2R4VY08_THEAF</name>
<sequence>MEDPNSSCQIRLLRPLAQKESASWSGPCENGLTNGEGIFIIYDKNGNEFYKYSGFIKNGVREGYATIETPNYKTINMKEI</sequence>
<proteinExistence type="predicted"/>
<reference evidence="1 2" key="1">
    <citation type="submission" date="2017-04" db="EMBL/GenBank/DDBJ databases">
        <title>Genomic insights into metabolism of Thermodesulfobium acidiphilum.</title>
        <authorList>
            <person name="Toshchakov S.V."/>
            <person name="Frolov E.N."/>
            <person name="Kublanov I.V."/>
            <person name="Samarov N.I."/>
            <person name="Novikov A."/>
            <person name="Lebedinsky A.V."/>
            <person name="Bonch-Osmolovskaya E.A."/>
            <person name="Chernyh N.A."/>
        </authorList>
    </citation>
    <scope>NUCLEOTIDE SEQUENCE [LARGE SCALE GENOMIC DNA]</scope>
    <source>
        <strain evidence="1 2">3127-1</strain>
    </source>
</reference>
<organism evidence="1 2">
    <name type="scientific">Thermodesulfobium acidiphilum</name>
    <dbReference type="NCBI Taxonomy" id="1794699"/>
    <lineage>
        <taxon>Bacteria</taxon>
        <taxon>Pseudomonadati</taxon>
        <taxon>Thermodesulfobiota</taxon>
        <taxon>Thermodesulfobiia</taxon>
        <taxon>Thermodesulfobiales</taxon>
        <taxon>Thermodesulfobiaceae</taxon>
        <taxon>Thermodesulfobium</taxon>
    </lineage>
</organism>
<evidence type="ECO:0000313" key="1">
    <source>
        <dbReference type="EMBL" id="AWB09429.1"/>
    </source>
</evidence>
<dbReference type="SUPFAM" id="SSF82185">
    <property type="entry name" value="Histone H3 K4-specific methyltransferase SET7/9 N-terminal domain"/>
    <property type="match status" value="1"/>
</dbReference>
<dbReference type="Proteomes" id="UP000244792">
    <property type="component" value="Chromosome"/>
</dbReference>
<dbReference type="AlphaFoldDB" id="A0A2R4VY08"/>
<evidence type="ECO:0000313" key="2">
    <source>
        <dbReference type="Proteomes" id="UP000244792"/>
    </source>
</evidence>
<dbReference type="KEGG" id="taci:TDSAC_0039"/>
<dbReference type="RefSeq" id="WP_150130255.1">
    <property type="nucleotide sequence ID" value="NZ_CP020921.1"/>
</dbReference>
<protein>
    <submittedName>
        <fullName evidence="1">Uncharacterized protein</fullName>
    </submittedName>
</protein>
<gene>
    <name evidence="1" type="ORF">TDSAC_0039</name>
</gene>